<dbReference type="InterPro" id="IPR038718">
    <property type="entry name" value="SNF2-like_sf"/>
</dbReference>
<dbReference type="Gene3D" id="1.20.120.850">
    <property type="entry name" value="SWI2/SNF2 ATPases, N-terminal domain"/>
    <property type="match status" value="1"/>
</dbReference>
<feature type="region of interest" description="Disordered" evidence="2">
    <location>
        <begin position="807"/>
        <end position="937"/>
    </location>
</feature>
<feature type="region of interest" description="Disordered" evidence="2">
    <location>
        <begin position="982"/>
        <end position="1032"/>
    </location>
</feature>
<feature type="domain" description="Helicase C-terminal" evidence="4">
    <location>
        <begin position="377"/>
        <end position="570"/>
    </location>
</feature>
<feature type="compositionally biased region" description="Polar residues" evidence="2">
    <location>
        <begin position="724"/>
        <end position="739"/>
    </location>
</feature>
<dbReference type="CDD" id="cd18793">
    <property type="entry name" value="SF2_C_SNF"/>
    <property type="match status" value="1"/>
</dbReference>
<dbReference type="InterPro" id="IPR050496">
    <property type="entry name" value="SNF2_RAD54_helicase_repair"/>
</dbReference>
<dbReference type="CDD" id="cd18001">
    <property type="entry name" value="DEXHc_ERCC6L"/>
    <property type="match status" value="1"/>
</dbReference>
<dbReference type="InterPro" id="IPR014001">
    <property type="entry name" value="Helicase_ATP-bd"/>
</dbReference>
<feature type="compositionally biased region" description="Polar residues" evidence="2">
    <location>
        <begin position="916"/>
        <end position="937"/>
    </location>
</feature>
<evidence type="ECO:0000259" key="3">
    <source>
        <dbReference type="PROSITE" id="PS51192"/>
    </source>
</evidence>
<dbReference type="InterPro" id="IPR000330">
    <property type="entry name" value="SNF2_N"/>
</dbReference>
<dbReference type="SMART" id="SM00490">
    <property type="entry name" value="HELICc"/>
    <property type="match status" value="1"/>
</dbReference>
<feature type="compositionally biased region" description="Polar residues" evidence="2">
    <location>
        <begin position="845"/>
        <end position="884"/>
    </location>
</feature>
<dbReference type="InterPro" id="IPR027417">
    <property type="entry name" value="P-loop_NTPase"/>
</dbReference>
<evidence type="ECO:0000313" key="6">
    <source>
        <dbReference type="Proteomes" id="UP001164746"/>
    </source>
</evidence>
<dbReference type="Pfam" id="PF00176">
    <property type="entry name" value="SNF2-rel_dom"/>
    <property type="match status" value="1"/>
</dbReference>
<dbReference type="PANTHER" id="PTHR45629">
    <property type="entry name" value="SNF2/RAD54 FAMILY MEMBER"/>
    <property type="match status" value="1"/>
</dbReference>
<protein>
    <submittedName>
        <fullName evidence="5">ERC6L-like protein</fullName>
    </submittedName>
</protein>
<name>A0ABY7E0E0_MYAAR</name>
<organism evidence="5 6">
    <name type="scientific">Mya arenaria</name>
    <name type="common">Soft-shell clam</name>
    <dbReference type="NCBI Taxonomy" id="6604"/>
    <lineage>
        <taxon>Eukaryota</taxon>
        <taxon>Metazoa</taxon>
        <taxon>Spiralia</taxon>
        <taxon>Lophotrochozoa</taxon>
        <taxon>Mollusca</taxon>
        <taxon>Bivalvia</taxon>
        <taxon>Autobranchia</taxon>
        <taxon>Heteroconchia</taxon>
        <taxon>Euheterodonta</taxon>
        <taxon>Imparidentia</taxon>
        <taxon>Neoheterodontei</taxon>
        <taxon>Myida</taxon>
        <taxon>Myoidea</taxon>
        <taxon>Myidae</taxon>
        <taxon>Mya</taxon>
    </lineage>
</organism>
<dbReference type="Gene3D" id="3.40.50.300">
    <property type="entry name" value="P-loop containing nucleotide triphosphate hydrolases"/>
    <property type="match status" value="2"/>
</dbReference>
<dbReference type="InterPro" id="IPR049730">
    <property type="entry name" value="SNF2/RAD54-like_C"/>
</dbReference>
<feature type="region of interest" description="Disordered" evidence="2">
    <location>
        <begin position="676"/>
        <end position="794"/>
    </location>
</feature>
<feature type="domain" description="Helicase ATP-binding" evidence="3">
    <location>
        <begin position="102"/>
        <end position="269"/>
    </location>
</feature>
<evidence type="ECO:0000256" key="1">
    <source>
        <dbReference type="ARBA" id="ARBA00022801"/>
    </source>
</evidence>
<evidence type="ECO:0000256" key="2">
    <source>
        <dbReference type="SAM" id="MobiDB-lite"/>
    </source>
</evidence>
<dbReference type="InterPro" id="IPR001650">
    <property type="entry name" value="Helicase_C-like"/>
</dbReference>
<dbReference type="PROSITE" id="PS51192">
    <property type="entry name" value="HELICASE_ATP_BIND_1"/>
    <property type="match status" value="1"/>
</dbReference>
<dbReference type="Proteomes" id="UP001164746">
    <property type="component" value="Chromosome 4"/>
</dbReference>
<proteinExistence type="predicted"/>
<evidence type="ECO:0000313" key="5">
    <source>
        <dbReference type="EMBL" id="WAR02307.1"/>
    </source>
</evidence>
<dbReference type="Pfam" id="PF00271">
    <property type="entry name" value="Helicase_C"/>
    <property type="match status" value="1"/>
</dbReference>
<dbReference type="SUPFAM" id="SSF52540">
    <property type="entry name" value="P-loop containing nucleoside triphosphate hydrolases"/>
    <property type="match status" value="2"/>
</dbReference>
<keyword evidence="6" id="KW-1185">Reference proteome</keyword>
<feature type="compositionally biased region" description="Acidic residues" evidence="2">
    <location>
        <begin position="1003"/>
        <end position="1024"/>
    </location>
</feature>
<feature type="compositionally biased region" description="Low complexity" evidence="2">
    <location>
        <begin position="893"/>
        <end position="904"/>
    </location>
</feature>
<sequence>MDEERSPADRFKKYLAKGKQLIGEGKIQEALACHKKALQICHTDKLARKIEKMEAYLSACGDESEEEEEDNGMVHLGKGFYLYKDLHASLYAHQQEGVLWMWSLFRRKKGGILGDDMGLGKTIQVIAFLSGMFDMQKIQSVLIVLPVAVMVNWEKEFNKWAPGLKVVAFHGNSKREKERALMRVQRRGGICLTTYGLVVTSWEQLGQRNGSEFIWDYMILDEGHKIKNPTKTSKGVHAIPAHNRIILTGTPVQNNLKELWALFDFVHQGSLLGTQRTFKMEFDNPITRAREKDATVGEKKLGMEMAETLKGMIAPFFLRRTKAEVKEQEKQGRDQPVDQNIKCAIMPDMTRKNDLIVWTFLGETQLSIYQDFLSLDSVKELLMTTKSPLVALNVLKKICDHPRLLSTRACAQLGVDQDEGVDEELLETETGSLSAVTRIQHIPDDTLVQESGKLLFLMQLLDRLKFEGHRCLVFSQSRRMLDIMQKVFTNKVGGVGLTLTAADRVVIYDPSWNPATDAQAVDRVFRIGQDKNVVIYRLITCATVEEKIYRRQIFKDSITRQTTGNSKNPYRYFSKYELRELFTMDDPKSSTTQQQLEAMHSGQRLTDPSLDEHIAYLYSLEMFGLSDHDLMFSQGGTGGEEQDEDDGSEVGSHDAETDYIQNRAQKARELIQMESEQGNSLEERLGKGPQQGSVAGRFQNWNIPPQLPNTGRGEEDVPGPSMVDLTNSPDVKVNTSNLPWQPKKEESSPSGSEDHEDMEEHVISSDEDDENRMETGTPAKTPIKTPAKHARDSTGMKNLAEEFNSLETSQKELVSPKTPSRKDVGTVEEQIIISPDPRTDMIKTRPSSSANSSFTSLPNVTNFNPMFNSTTMSGTGVSPNTSDQNHSKGFGLNRSSNEQNQSSRKPFQTIVGESPLLTSNTHQRNSSSTDNSALENEIDNQVSVIEDSLVISDDEDKENIEPGNISVTEIKEDNEHGMAVEEHGNEENTEGEVSHTNEGLSESIEDGEDHVDEEEDMEEEEEGGELGSSQKEYETGLVCVLQALEIYEDVDLQKTAMQLQKKVLKQQARAKQNMI</sequence>
<feature type="region of interest" description="Disordered" evidence="2">
    <location>
        <begin position="631"/>
        <end position="654"/>
    </location>
</feature>
<dbReference type="PANTHER" id="PTHR45629:SF7">
    <property type="entry name" value="DNA EXCISION REPAIR PROTEIN ERCC-6-RELATED"/>
    <property type="match status" value="1"/>
</dbReference>
<dbReference type="EMBL" id="CP111015">
    <property type="protein sequence ID" value="WAR02307.1"/>
    <property type="molecule type" value="Genomic_DNA"/>
</dbReference>
<accession>A0ABY7E0E0</accession>
<gene>
    <name evidence="5" type="ORF">MAR_008865</name>
</gene>
<dbReference type="SMART" id="SM00487">
    <property type="entry name" value="DEXDc"/>
    <property type="match status" value="1"/>
</dbReference>
<dbReference type="PROSITE" id="PS51194">
    <property type="entry name" value="HELICASE_CTER"/>
    <property type="match status" value="1"/>
</dbReference>
<dbReference type="Gene3D" id="3.40.50.10810">
    <property type="entry name" value="Tandem AAA-ATPase domain"/>
    <property type="match status" value="1"/>
</dbReference>
<keyword evidence="1" id="KW-0378">Hydrolase</keyword>
<evidence type="ECO:0000259" key="4">
    <source>
        <dbReference type="PROSITE" id="PS51194"/>
    </source>
</evidence>
<reference evidence="5" key="1">
    <citation type="submission" date="2022-11" db="EMBL/GenBank/DDBJ databases">
        <title>Centuries of genome instability and evolution in soft-shell clam transmissible cancer (bioRxiv).</title>
        <authorList>
            <person name="Hart S.F.M."/>
            <person name="Yonemitsu M.A."/>
            <person name="Giersch R.M."/>
            <person name="Beal B.F."/>
            <person name="Arriagada G."/>
            <person name="Davis B.W."/>
            <person name="Ostrander E.A."/>
            <person name="Goff S.P."/>
            <person name="Metzger M.J."/>
        </authorList>
    </citation>
    <scope>NUCLEOTIDE SEQUENCE</scope>
    <source>
        <strain evidence="5">MELC-2E11</strain>
        <tissue evidence="5">Siphon/mantle</tissue>
    </source>
</reference>